<dbReference type="Proteomes" id="UP000533469">
    <property type="component" value="Unassembled WGS sequence"/>
</dbReference>
<gene>
    <name evidence="2" type="ORF">FHS55_000068</name>
</gene>
<comment type="caution">
    <text evidence="2">The sequence shown here is derived from an EMBL/GenBank/DDBJ whole genome shotgun (WGS) entry which is preliminary data.</text>
</comment>
<dbReference type="AlphaFoldDB" id="A0A839Z1D5"/>
<accession>A0A839Z1D5</accession>
<dbReference type="RefSeq" id="WP_183187702.1">
    <property type="nucleotide sequence ID" value="NZ_JACICD010000001.1"/>
</dbReference>
<protein>
    <submittedName>
        <fullName evidence="2">Uncharacterized protein</fullName>
    </submittedName>
</protein>
<evidence type="ECO:0000256" key="1">
    <source>
        <dbReference type="SAM" id="MobiDB-lite"/>
    </source>
</evidence>
<sequence>MTLHSLDPVETAPPSDSVPGTDEPYILVFGNSYDHKLVDPTLATLSDAFPYANIVALGGSVAPTPRVRLMKSGAIPPGAAAPRWRDCAHRLVDLIHDMAAGSDGQGWVRREAVIEVCGGSRAS</sequence>
<reference evidence="2 3" key="1">
    <citation type="submission" date="2020-08" db="EMBL/GenBank/DDBJ databases">
        <title>Genomic Encyclopedia of Type Strains, Phase IV (KMG-IV): sequencing the most valuable type-strain genomes for metagenomic binning, comparative biology and taxonomic classification.</title>
        <authorList>
            <person name="Goeker M."/>
        </authorList>
    </citation>
    <scope>NUCLEOTIDE SEQUENCE [LARGE SCALE GENOMIC DNA]</scope>
    <source>
        <strain evidence="2 3">DSM 5895</strain>
    </source>
</reference>
<keyword evidence="3" id="KW-1185">Reference proteome</keyword>
<proteinExistence type="predicted"/>
<feature type="region of interest" description="Disordered" evidence="1">
    <location>
        <begin position="1"/>
        <end position="21"/>
    </location>
</feature>
<name>A0A839Z1D5_9HYPH</name>
<evidence type="ECO:0000313" key="3">
    <source>
        <dbReference type="Proteomes" id="UP000533469"/>
    </source>
</evidence>
<dbReference type="EMBL" id="JACICD010000001">
    <property type="protein sequence ID" value="MBB3769482.1"/>
    <property type="molecule type" value="Genomic_DNA"/>
</dbReference>
<organism evidence="2 3">
    <name type="scientific">Ancylobacter tetraedralis</name>
    <dbReference type="NCBI Taxonomy" id="217068"/>
    <lineage>
        <taxon>Bacteria</taxon>
        <taxon>Pseudomonadati</taxon>
        <taxon>Pseudomonadota</taxon>
        <taxon>Alphaproteobacteria</taxon>
        <taxon>Hyphomicrobiales</taxon>
        <taxon>Xanthobacteraceae</taxon>
        <taxon>Ancylobacter</taxon>
    </lineage>
</organism>
<evidence type="ECO:0000313" key="2">
    <source>
        <dbReference type="EMBL" id="MBB3769482.1"/>
    </source>
</evidence>